<dbReference type="RefSeq" id="WP_203720444.1">
    <property type="nucleotide sequence ID" value="NZ_BOMD01000013.1"/>
</dbReference>
<evidence type="ECO:0008006" key="5">
    <source>
        <dbReference type="Google" id="ProtNLM"/>
    </source>
</evidence>
<dbReference type="Proteomes" id="UP000294901">
    <property type="component" value="Unassembled WGS sequence"/>
</dbReference>
<evidence type="ECO:0000256" key="2">
    <source>
        <dbReference type="SAM" id="Phobius"/>
    </source>
</evidence>
<sequence>MSQPPYPGQPYPNDPSSGQPNQGQPPYQPPSYPPTTPYPSSGQPDYGQPPQYGQQPPQYGQPAGGEYGQQPQYGQPQYGQPQYGQQPPQYGQQPYGQPAGGFPPPQPPQKKSRTLPIILISVAIVLVLCVGGVTALYMIGRDKADDLEATRGLSTTAPTTAPVTEPTEEPATEPPSSNISIVEPATLGGRKKLTSAQFKSIADQLKNGLADVPGATNSVGALYGDVADQDIVIVAAAEAPIADPKRELEQTFYGAGIGGLKIDNISSAPTGALGGSAKCGSSETNNIDLAICTWADEGSVGMFIWYFESVSGAKAEFPKLRAQVEKKN</sequence>
<evidence type="ECO:0000256" key="1">
    <source>
        <dbReference type="SAM" id="MobiDB-lite"/>
    </source>
</evidence>
<evidence type="ECO:0000313" key="4">
    <source>
        <dbReference type="Proteomes" id="UP000294901"/>
    </source>
</evidence>
<feature type="compositionally biased region" description="Low complexity" evidence="1">
    <location>
        <begin position="155"/>
        <end position="165"/>
    </location>
</feature>
<keyword evidence="2" id="KW-0472">Membrane</keyword>
<feature type="compositionally biased region" description="Low complexity" evidence="1">
    <location>
        <begin position="15"/>
        <end position="25"/>
    </location>
</feature>
<evidence type="ECO:0000313" key="3">
    <source>
        <dbReference type="EMBL" id="TDO40880.1"/>
    </source>
</evidence>
<dbReference type="AlphaFoldDB" id="A0A4R6JVU4"/>
<feature type="region of interest" description="Disordered" evidence="1">
    <location>
        <begin position="1"/>
        <end position="110"/>
    </location>
</feature>
<feature type="compositionally biased region" description="Pro residues" evidence="1">
    <location>
        <begin position="1"/>
        <end position="13"/>
    </location>
</feature>
<protein>
    <recommendedName>
        <fullName evidence="5">Flagellar basal body-associated protein FliL</fullName>
    </recommendedName>
</protein>
<proteinExistence type="predicted"/>
<keyword evidence="2" id="KW-1133">Transmembrane helix</keyword>
<keyword evidence="2" id="KW-0812">Transmembrane</keyword>
<feature type="compositionally biased region" description="Pro residues" evidence="1">
    <location>
        <begin position="26"/>
        <end position="37"/>
    </location>
</feature>
<feature type="region of interest" description="Disordered" evidence="1">
    <location>
        <begin position="150"/>
        <end position="180"/>
    </location>
</feature>
<name>A0A4R6JVU4_9ACTN</name>
<feature type="transmembrane region" description="Helical" evidence="2">
    <location>
        <begin position="117"/>
        <end position="139"/>
    </location>
</feature>
<keyword evidence="4" id="KW-1185">Reference proteome</keyword>
<feature type="compositionally biased region" description="Low complexity" evidence="1">
    <location>
        <begin position="68"/>
        <end position="97"/>
    </location>
</feature>
<feature type="compositionally biased region" description="Low complexity" evidence="1">
    <location>
        <begin position="38"/>
        <end position="61"/>
    </location>
</feature>
<gene>
    <name evidence="3" type="ORF">C8E87_4600</name>
</gene>
<organism evidence="3 4">
    <name type="scientific">Paractinoplanes brasiliensis</name>
    <dbReference type="NCBI Taxonomy" id="52695"/>
    <lineage>
        <taxon>Bacteria</taxon>
        <taxon>Bacillati</taxon>
        <taxon>Actinomycetota</taxon>
        <taxon>Actinomycetes</taxon>
        <taxon>Micromonosporales</taxon>
        <taxon>Micromonosporaceae</taxon>
        <taxon>Paractinoplanes</taxon>
    </lineage>
</organism>
<accession>A0A4R6JVU4</accession>
<reference evidence="3 4" key="1">
    <citation type="submission" date="2019-03" db="EMBL/GenBank/DDBJ databases">
        <title>Sequencing the genomes of 1000 actinobacteria strains.</title>
        <authorList>
            <person name="Klenk H.-P."/>
        </authorList>
    </citation>
    <scope>NUCLEOTIDE SEQUENCE [LARGE SCALE GENOMIC DNA]</scope>
    <source>
        <strain evidence="3 4">DSM 43805</strain>
    </source>
</reference>
<dbReference type="EMBL" id="SNWR01000001">
    <property type="protein sequence ID" value="TDO40880.1"/>
    <property type="molecule type" value="Genomic_DNA"/>
</dbReference>
<comment type="caution">
    <text evidence="3">The sequence shown here is derived from an EMBL/GenBank/DDBJ whole genome shotgun (WGS) entry which is preliminary data.</text>
</comment>